<dbReference type="InterPro" id="IPR035906">
    <property type="entry name" value="MetI-like_sf"/>
</dbReference>
<feature type="transmembrane region" description="Helical" evidence="11">
    <location>
        <begin position="230"/>
        <end position="252"/>
    </location>
</feature>
<dbReference type="InterPro" id="IPR051789">
    <property type="entry name" value="Bact_Polyamine_Transport"/>
</dbReference>
<proteinExistence type="inferred from homology"/>
<feature type="transmembrane region" description="Helical" evidence="11">
    <location>
        <begin position="172"/>
        <end position="191"/>
    </location>
</feature>
<dbReference type="AlphaFoldDB" id="A0A9E9P3B9"/>
<sequence length="257" mass="28405">MLSRYLKRLYLAGVYAFFYVPLLIVFVYSFNASKYTVNWTGFSFRWYEVLFNNSALLDAALNSLSVAVSAATVATILGTITALCVKRYRFPGRQTLYGAVLLLTVSPDIVMGISLLILFLAMKMELGFVTLLIAHTTLCAPFVTVTVLSRLAEFDENLIDAARDLGASEAAAFRHVLLPMTAPAIAAGWLLSFTLSLDDILISTFTTGPHFEVLPVKIYSMVKLGVKPDVNALSAVMFVLTLFFVILAQIIYQSRRK</sequence>
<dbReference type="Pfam" id="PF00528">
    <property type="entry name" value="BPD_transp_1"/>
    <property type="match status" value="1"/>
</dbReference>
<gene>
    <name evidence="13" type="primary">potC</name>
    <name evidence="13" type="ORF">NB640_11550</name>
</gene>
<keyword evidence="14" id="KW-1185">Reference proteome</keyword>
<feature type="transmembrane region" description="Helical" evidence="11">
    <location>
        <begin position="64"/>
        <end position="85"/>
    </location>
</feature>
<dbReference type="PROSITE" id="PS50928">
    <property type="entry name" value="ABC_TM1"/>
    <property type="match status" value="1"/>
</dbReference>
<comment type="function">
    <text evidence="9">Required for the activity of the bacterial periplasmic transport system of putrescine and spermidine.</text>
</comment>
<keyword evidence="6 11" id="KW-0812">Transmembrane</keyword>
<comment type="subcellular location">
    <subcellularLocation>
        <location evidence="1">Cell inner membrane</location>
        <topology evidence="1">Multi-pass membrane protein</topology>
    </subcellularLocation>
    <subcellularLocation>
        <location evidence="11">Cell membrane</location>
        <topology evidence="11">Multi-pass membrane protein</topology>
    </subcellularLocation>
</comment>
<evidence type="ECO:0000256" key="2">
    <source>
        <dbReference type="ARBA" id="ARBA00007069"/>
    </source>
</evidence>
<dbReference type="EMBL" id="CP098242">
    <property type="protein sequence ID" value="WAW09838.1"/>
    <property type="molecule type" value="Genomic_DNA"/>
</dbReference>
<organism evidence="13 14">
    <name type="scientific">Oxalobacter vibrioformis</name>
    <dbReference type="NCBI Taxonomy" id="933080"/>
    <lineage>
        <taxon>Bacteria</taxon>
        <taxon>Pseudomonadati</taxon>
        <taxon>Pseudomonadota</taxon>
        <taxon>Betaproteobacteria</taxon>
        <taxon>Burkholderiales</taxon>
        <taxon>Oxalobacteraceae</taxon>
        <taxon>Oxalobacter</taxon>
    </lineage>
</organism>
<evidence type="ECO:0000256" key="11">
    <source>
        <dbReference type="RuleBase" id="RU363032"/>
    </source>
</evidence>
<evidence type="ECO:0000256" key="9">
    <source>
        <dbReference type="ARBA" id="ARBA00037216"/>
    </source>
</evidence>
<dbReference type="SUPFAM" id="SSF161098">
    <property type="entry name" value="MetI-like"/>
    <property type="match status" value="1"/>
</dbReference>
<dbReference type="GO" id="GO:0005886">
    <property type="term" value="C:plasma membrane"/>
    <property type="evidence" value="ECO:0007669"/>
    <property type="project" value="UniProtKB-SubCell"/>
</dbReference>
<comment type="similarity">
    <text evidence="2">Belongs to the binding-protein-dependent transport system permease family. CysTW subfamily.</text>
</comment>
<dbReference type="Gene3D" id="1.10.3720.10">
    <property type="entry name" value="MetI-like"/>
    <property type="match status" value="1"/>
</dbReference>
<keyword evidence="4" id="KW-1003">Cell membrane</keyword>
<evidence type="ECO:0000256" key="8">
    <source>
        <dbReference type="ARBA" id="ARBA00023136"/>
    </source>
</evidence>
<evidence type="ECO:0000256" key="5">
    <source>
        <dbReference type="ARBA" id="ARBA00022519"/>
    </source>
</evidence>
<accession>A0A9E9P3B9</accession>
<keyword evidence="8 11" id="KW-0472">Membrane</keyword>
<reference evidence="13" key="1">
    <citation type="journal article" date="2022" name="Front. Microbiol.">
        <title>New perspectives on an old grouping: The genomic and phenotypic variability of Oxalobacter formigenes and the implications for calcium oxalate stone prevention.</title>
        <authorList>
            <person name="Chmiel J.A."/>
            <person name="Carr C."/>
            <person name="Stuivenberg G.A."/>
            <person name="Venema R."/>
            <person name="Chanyi R.M."/>
            <person name="Al K.F."/>
            <person name="Giguere D."/>
            <person name="Say H."/>
            <person name="Akouris P.P."/>
            <person name="Dominguez Romero S.A."/>
            <person name="Kwong A."/>
            <person name="Tai V."/>
            <person name="Koval S.F."/>
            <person name="Razvi H."/>
            <person name="Bjazevic J."/>
            <person name="Burton J.P."/>
        </authorList>
    </citation>
    <scope>NUCLEOTIDE SEQUENCE</scope>
    <source>
        <strain evidence="13">WoOx3</strain>
    </source>
</reference>
<keyword evidence="3 11" id="KW-0813">Transport</keyword>
<dbReference type="PANTHER" id="PTHR43848:SF5">
    <property type="entry name" value="SPERMIDINE_PUTRESCINE TRANSPORT SYSTEM PERMEASE PROTEIN POTC"/>
    <property type="match status" value="1"/>
</dbReference>
<evidence type="ECO:0000256" key="3">
    <source>
        <dbReference type="ARBA" id="ARBA00022448"/>
    </source>
</evidence>
<dbReference type="InterPro" id="IPR000515">
    <property type="entry name" value="MetI-like"/>
</dbReference>
<dbReference type="NCBIfam" id="NF007047">
    <property type="entry name" value="PRK09500.1"/>
    <property type="match status" value="1"/>
</dbReference>
<evidence type="ECO:0000259" key="12">
    <source>
        <dbReference type="PROSITE" id="PS50928"/>
    </source>
</evidence>
<evidence type="ECO:0000256" key="4">
    <source>
        <dbReference type="ARBA" id="ARBA00022475"/>
    </source>
</evidence>
<evidence type="ECO:0000256" key="7">
    <source>
        <dbReference type="ARBA" id="ARBA00022989"/>
    </source>
</evidence>
<dbReference type="PANTHER" id="PTHR43848">
    <property type="entry name" value="PUTRESCINE TRANSPORT SYSTEM PERMEASE PROTEIN POTI"/>
    <property type="match status" value="1"/>
</dbReference>
<keyword evidence="5" id="KW-0997">Cell inner membrane</keyword>
<dbReference type="CDD" id="cd06261">
    <property type="entry name" value="TM_PBP2"/>
    <property type="match status" value="1"/>
</dbReference>
<evidence type="ECO:0000313" key="13">
    <source>
        <dbReference type="EMBL" id="WAW09838.1"/>
    </source>
</evidence>
<protein>
    <recommendedName>
        <fullName evidence="10">Spermidine/putrescine transport system permease protein PotC</fullName>
    </recommendedName>
</protein>
<name>A0A9E9P3B9_9BURK</name>
<evidence type="ECO:0000313" key="14">
    <source>
        <dbReference type="Proteomes" id="UP001156215"/>
    </source>
</evidence>
<evidence type="ECO:0000256" key="1">
    <source>
        <dbReference type="ARBA" id="ARBA00004429"/>
    </source>
</evidence>
<dbReference type="RefSeq" id="WP_269308842.1">
    <property type="nucleotide sequence ID" value="NZ_CP098242.1"/>
</dbReference>
<feature type="domain" description="ABC transmembrane type-1" evidence="12">
    <location>
        <begin position="60"/>
        <end position="248"/>
    </location>
</feature>
<dbReference type="KEGG" id="ovb:NB640_11550"/>
<feature type="transmembrane region" description="Helical" evidence="11">
    <location>
        <begin position="9"/>
        <end position="30"/>
    </location>
</feature>
<keyword evidence="7 11" id="KW-1133">Transmembrane helix</keyword>
<evidence type="ECO:0000256" key="6">
    <source>
        <dbReference type="ARBA" id="ARBA00022692"/>
    </source>
</evidence>
<feature type="transmembrane region" description="Helical" evidence="11">
    <location>
        <begin position="97"/>
        <end position="122"/>
    </location>
</feature>
<dbReference type="GO" id="GO:0055085">
    <property type="term" value="P:transmembrane transport"/>
    <property type="evidence" value="ECO:0007669"/>
    <property type="project" value="InterPro"/>
</dbReference>
<evidence type="ECO:0000256" key="10">
    <source>
        <dbReference type="ARBA" id="ARBA00039580"/>
    </source>
</evidence>
<feature type="transmembrane region" description="Helical" evidence="11">
    <location>
        <begin position="128"/>
        <end position="151"/>
    </location>
</feature>
<dbReference type="Proteomes" id="UP001156215">
    <property type="component" value="Chromosome"/>
</dbReference>